<evidence type="ECO:0000313" key="3">
    <source>
        <dbReference type="EMBL" id="THA10322.1"/>
    </source>
</evidence>
<dbReference type="InterPro" id="IPR011049">
    <property type="entry name" value="Serralysin-like_metalloprot_C"/>
</dbReference>
<gene>
    <name evidence="3" type="ORF">D3M78_03790</name>
</gene>
<dbReference type="Pfam" id="PF13018">
    <property type="entry name" value="ESPR"/>
    <property type="match status" value="1"/>
</dbReference>
<dbReference type="EMBL" id="QXNI01000017">
    <property type="protein sequence ID" value="THA10322.1"/>
    <property type="molecule type" value="Genomic_DNA"/>
</dbReference>
<evidence type="ECO:0000259" key="1">
    <source>
        <dbReference type="Pfam" id="PF05662"/>
    </source>
</evidence>
<dbReference type="Pfam" id="PF05662">
    <property type="entry name" value="YadA_stalk"/>
    <property type="match status" value="2"/>
</dbReference>
<feature type="domain" description="Trimeric autotransporter adhesin YadA-like stalk" evidence="1">
    <location>
        <begin position="365"/>
        <end position="407"/>
    </location>
</feature>
<dbReference type="InterPro" id="IPR024973">
    <property type="entry name" value="ESPR"/>
</dbReference>
<dbReference type="Proteomes" id="UP000306758">
    <property type="component" value="Unassembled WGS sequence"/>
</dbReference>
<proteinExistence type="predicted"/>
<dbReference type="Gene3D" id="6.20.50.100">
    <property type="match status" value="1"/>
</dbReference>
<evidence type="ECO:0008006" key="5">
    <source>
        <dbReference type="Google" id="ProtNLM"/>
    </source>
</evidence>
<feature type="non-terminal residue" evidence="3">
    <location>
        <position position="791"/>
    </location>
</feature>
<sequence>MNKIFKVIFNHTTQTWMAVSELAKGHCKSSSNSTVEVSDKSEVKGKSFAGIKTIAITSAVMMAVVVPNAFAIQAGSGEIKHKSGQGTAIAGGEATGDSNAIAIGIENNKQWGETRAKAAAPGAIAIGTGSNVTTRIGVALGYRASATGSNNGDQDFPSVAVGGYTNANGLEATAVGGRSQADGRGTASFGANATANGEGATAVGFLSKATAAGGTAIGTNTTAGTGVAIGQYASASNGRTDKASVAVGVKATANGELTTAIGTGATAKSGETVALGANATAGAPWQNHATAIGANSKAVHQGGVALGFYSETERAGTSTNFTVKNDSGNNINTDNFAGAAKTGDPSDSNDITRVVSVGNGTMKRQIINVAAGRVSATSTDAINGSQLYQAMKHTGFNIQQNGSTKSRINNDGLVNFTNGDYTTAVVTDGDNSSSVKMNVVTQNISTDAKGMTNVSGTSGLTTAKTVSDAINNALNNSSFLLKVNDDAGEKITRNSSINIAQGKNINVERNGSTITVKTVDNPKFTQVDVDKKLNVAAGGSLTVSGTSNLRGNILLGGEGKNITFQSGSTVHMGNNKITNVNNGTAKTDAVNKGQLDDVSKVANAANTTANTANSTANAANTTANAANTTANAANTTANTANTTANAANTTANTALNKVNQGWNINTGKAEGGNVEGNSSTNVQMGDTVKVIAGKNLNITQSGKDITLSVNNSPNFTSITTSNGATIGGDLTVNGTTKTKDLNVTNNATVNNLTATNGTITNLNSTNGTITNLNSTNGTITNLNSTNGTITN</sequence>
<feature type="domain" description="Trimeric autotransporter adhesin YadA-like stalk" evidence="1">
    <location>
        <begin position="576"/>
        <end position="618"/>
    </location>
</feature>
<feature type="domain" description="ESPR" evidence="2">
    <location>
        <begin position="1"/>
        <end position="36"/>
    </location>
</feature>
<evidence type="ECO:0000259" key="2">
    <source>
        <dbReference type="Pfam" id="PF13018"/>
    </source>
</evidence>
<evidence type="ECO:0000313" key="4">
    <source>
        <dbReference type="Proteomes" id="UP000306758"/>
    </source>
</evidence>
<reference evidence="3 4" key="1">
    <citation type="journal article" date="2019" name="Vet. Microbiol.">
        <title>Development of multi locus sequence typing (MLST) of Rodentibacter pneumotropicus.</title>
        <authorList>
            <person name="Adhikary S."/>
            <person name="Bisgaard M."/>
            <person name="Boot R."/>
            <person name="Benga L."/>
            <person name="Nicklas W."/>
            <person name="Christensen H."/>
        </authorList>
    </citation>
    <scope>NUCLEOTIDE SEQUENCE [LARGE SCALE GENOMIC DNA]</scope>
    <source>
        <strain evidence="3 4">Ac84</strain>
    </source>
</reference>
<dbReference type="GO" id="GO:0019867">
    <property type="term" value="C:outer membrane"/>
    <property type="evidence" value="ECO:0007669"/>
    <property type="project" value="InterPro"/>
</dbReference>
<organism evidence="3 4">
    <name type="scientific">Rodentibacter pneumotropicus</name>
    <dbReference type="NCBI Taxonomy" id="758"/>
    <lineage>
        <taxon>Bacteria</taxon>
        <taxon>Pseudomonadati</taxon>
        <taxon>Pseudomonadota</taxon>
        <taxon>Gammaproteobacteria</taxon>
        <taxon>Pasteurellales</taxon>
        <taxon>Pasteurellaceae</taxon>
        <taxon>Rodentibacter</taxon>
    </lineage>
</organism>
<comment type="caution">
    <text evidence="3">The sequence shown here is derived from an EMBL/GenBank/DDBJ whole genome shotgun (WGS) entry which is preliminary data.</text>
</comment>
<accession>A0A4S2Q1F8</accession>
<dbReference type="Gene3D" id="2.150.10.10">
    <property type="entry name" value="Serralysin-like metalloprotease, C-terminal"/>
    <property type="match status" value="2"/>
</dbReference>
<protein>
    <recommendedName>
        <fullName evidence="5">Autotransporter adhesin</fullName>
    </recommendedName>
</protein>
<name>A0A4S2Q1F8_9PAST</name>
<dbReference type="AlphaFoldDB" id="A0A4S2Q1F8"/>
<dbReference type="SUPFAM" id="SSF101967">
    <property type="entry name" value="Adhesin YadA, collagen-binding domain"/>
    <property type="match status" value="2"/>
</dbReference>
<dbReference type="RefSeq" id="WP_136123256.1">
    <property type="nucleotide sequence ID" value="NZ_QXNI01000017.1"/>
</dbReference>
<dbReference type="CDD" id="cd12820">
    <property type="entry name" value="LbR_YadA-like"/>
    <property type="match status" value="1"/>
</dbReference>
<dbReference type="InterPro" id="IPR008635">
    <property type="entry name" value="Coiled_stalk_dom"/>
</dbReference>